<evidence type="ECO:0000313" key="2">
    <source>
        <dbReference type="Proteomes" id="UP000799291"/>
    </source>
</evidence>
<dbReference type="EMBL" id="MU005589">
    <property type="protein sequence ID" value="KAF2681867.1"/>
    <property type="molecule type" value="Genomic_DNA"/>
</dbReference>
<protein>
    <submittedName>
        <fullName evidence="1">Uncharacterized protein</fullName>
    </submittedName>
</protein>
<dbReference type="AlphaFoldDB" id="A0A6G1IUE4"/>
<keyword evidence="2" id="KW-1185">Reference proteome</keyword>
<reference evidence="1" key="1">
    <citation type="journal article" date="2020" name="Stud. Mycol.">
        <title>101 Dothideomycetes genomes: a test case for predicting lifestyles and emergence of pathogens.</title>
        <authorList>
            <person name="Haridas S."/>
            <person name="Albert R."/>
            <person name="Binder M."/>
            <person name="Bloem J."/>
            <person name="Labutti K."/>
            <person name="Salamov A."/>
            <person name="Andreopoulos B."/>
            <person name="Baker S."/>
            <person name="Barry K."/>
            <person name="Bills G."/>
            <person name="Bluhm B."/>
            <person name="Cannon C."/>
            <person name="Castanera R."/>
            <person name="Culley D."/>
            <person name="Daum C."/>
            <person name="Ezra D."/>
            <person name="Gonzalez J."/>
            <person name="Henrissat B."/>
            <person name="Kuo A."/>
            <person name="Liang C."/>
            <person name="Lipzen A."/>
            <person name="Lutzoni F."/>
            <person name="Magnuson J."/>
            <person name="Mondo S."/>
            <person name="Nolan M."/>
            <person name="Ohm R."/>
            <person name="Pangilinan J."/>
            <person name="Park H.-J."/>
            <person name="Ramirez L."/>
            <person name="Alfaro M."/>
            <person name="Sun H."/>
            <person name="Tritt A."/>
            <person name="Yoshinaga Y."/>
            <person name="Zwiers L.-H."/>
            <person name="Turgeon B."/>
            <person name="Goodwin S."/>
            <person name="Spatafora J."/>
            <person name="Crous P."/>
            <person name="Grigoriev I."/>
        </authorList>
    </citation>
    <scope>NUCLEOTIDE SEQUENCE</scope>
    <source>
        <strain evidence="1">CBS 122367</strain>
    </source>
</reference>
<evidence type="ECO:0000313" key="1">
    <source>
        <dbReference type="EMBL" id="KAF2681867.1"/>
    </source>
</evidence>
<dbReference type="Proteomes" id="UP000799291">
    <property type="component" value="Unassembled WGS sequence"/>
</dbReference>
<gene>
    <name evidence="1" type="ORF">K458DRAFT_406085</name>
</gene>
<proteinExistence type="predicted"/>
<organism evidence="1 2">
    <name type="scientific">Lentithecium fluviatile CBS 122367</name>
    <dbReference type="NCBI Taxonomy" id="1168545"/>
    <lineage>
        <taxon>Eukaryota</taxon>
        <taxon>Fungi</taxon>
        <taxon>Dikarya</taxon>
        <taxon>Ascomycota</taxon>
        <taxon>Pezizomycotina</taxon>
        <taxon>Dothideomycetes</taxon>
        <taxon>Pleosporomycetidae</taxon>
        <taxon>Pleosporales</taxon>
        <taxon>Massarineae</taxon>
        <taxon>Lentitheciaceae</taxon>
        <taxon>Lentithecium</taxon>
    </lineage>
</organism>
<name>A0A6G1IUE4_9PLEO</name>
<accession>A0A6G1IUE4</accession>
<sequence length="196" mass="21356">MLENGFNKLAWQSADGALAAEDFRGPQCALNKAATESRRRTAAEEASHWSAIKEVLCLMLLVKLVKSRNSVAGGMGVIHGTSIFTVFNGNATQRGALERAVGSPDCSGVQVQTAGNREASSCRWRSHSKDSSRGIGVLSIPSANPQQVNLSRFTEDANSPTEPIATKLFTLWRDRRSKVVDSRTVANTFHPRSRNW</sequence>